<keyword evidence="5 6" id="KW-0472">Membrane</keyword>
<sequence length="398" mass="43742">MDYRAQIGIRFITRRRGSLIAASLAVAIAILVVQVNSVIFQGLYDAIVRDQINYRFGHVYITRQEDFITKSDFMLVNWLERIPYVQAAAPRIDSAASINATIGGKIIRDYSVPVIGVDPVLDREASTMYQTVAPGGQYVSYRDSVVVGAIVDRDLGYPQVGDTIKLKFKDQFGQDILRRLTIVGITATAGSVGLDNSVIMNIDTLREILDRPHQTQSILVKLSDPTKDTDVKDLFLAAFPSNADKFKAQTIEESAEQTLSGFRSGIALINLVGYFGMMSSAFAVVTIQMMQVTSKTRDIGVMRAIGAKRKDVLLVFIFQGMVIGAIGAGLGTVMGVTYTAYAKETHMTFQGSLPLEVKYNWTSIMQTDIMAFVLAVIASIYPAYKATRLEPVEAMRVG</sequence>
<evidence type="ECO:0000256" key="2">
    <source>
        <dbReference type="ARBA" id="ARBA00022475"/>
    </source>
</evidence>
<evidence type="ECO:0000256" key="4">
    <source>
        <dbReference type="ARBA" id="ARBA00022989"/>
    </source>
</evidence>
<comment type="subcellular location">
    <subcellularLocation>
        <location evidence="1">Cell membrane</location>
        <topology evidence="1">Multi-pass membrane protein</topology>
    </subcellularLocation>
</comment>
<evidence type="ECO:0000259" key="7">
    <source>
        <dbReference type="Pfam" id="PF02687"/>
    </source>
</evidence>
<dbReference type="Pfam" id="PF02687">
    <property type="entry name" value="FtsX"/>
    <property type="match status" value="1"/>
</dbReference>
<evidence type="ECO:0000256" key="1">
    <source>
        <dbReference type="ARBA" id="ARBA00004651"/>
    </source>
</evidence>
<dbReference type="GO" id="GO:0044874">
    <property type="term" value="P:lipoprotein localization to outer membrane"/>
    <property type="evidence" value="ECO:0007669"/>
    <property type="project" value="TreeGrafter"/>
</dbReference>
<feature type="transmembrane region" description="Helical" evidence="6">
    <location>
        <begin position="312"/>
        <end position="341"/>
    </location>
</feature>
<evidence type="ECO:0000313" key="9">
    <source>
        <dbReference type="Proteomes" id="UP000196239"/>
    </source>
</evidence>
<dbReference type="GO" id="GO:0098797">
    <property type="term" value="C:plasma membrane protein complex"/>
    <property type="evidence" value="ECO:0007669"/>
    <property type="project" value="TreeGrafter"/>
</dbReference>
<feature type="transmembrane region" description="Helical" evidence="6">
    <location>
        <begin position="20"/>
        <end position="44"/>
    </location>
</feature>
<evidence type="ECO:0000256" key="3">
    <source>
        <dbReference type="ARBA" id="ARBA00022692"/>
    </source>
</evidence>
<organism evidence="8 9">
    <name type="scientific">Nitrosotalea devaniterrae</name>
    <dbReference type="NCBI Taxonomy" id="1078905"/>
    <lineage>
        <taxon>Archaea</taxon>
        <taxon>Nitrososphaerota</taxon>
        <taxon>Nitrososphaeria</taxon>
        <taxon>Nitrosotaleales</taxon>
        <taxon>Nitrosotaleaceae</taxon>
        <taxon>Nitrosotalea</taxon>
    </lineage>
</organism>
<keyword evidence="2" id="KW-1003">Cell membrane</keyword>
<evidence type="ECO:0000256" key="5">
    <source>
        <dbReference type="ARBA" id="ARBA00023136"/>
    </source>
</evidence>
<accession>A0A128A5Z5</accession>
<feature type="transmembrane region" description="Helical" evidence="6">
    <location>
        <begin position="361"/>
        <end position="381"/>
    </location>
</feature>
<dbReference type="InterPro" id="IPR051447">
    <property type="entry name" value="Lipoprotein-release_system"/>
</dbReference>
<name>A0A128A5Z5_9ARCH</name>
<keyword evidence="4 6" id="KW-1133">Transmembrane helix</keyword>
<gene>
    <name evidence="8" type="ORF">NDEV_2023</name>
</gene>
<dbReference type="Proteomes" id="UP000196239">
    <property type="component" value="Chromosome 1"/>
</dbReference>
<keyword evidence="9" id="KW-1185">Reference proteome</keyword>
<evidence type="ECO:0000313" key="8">
    <source>
        <dbReference type="EMBL" id="CUR52785.1"/>
    </source>
</evidence>
<reference evidence="9" key="1">
    <citation type="submission" date="2015-10" db="EMBL/GenBank/DDBJ databases">
        <authorList>
            <person name="Lehtovirta-Morley L.E."/>
            <person name="Vieille C."/>
        </authorList>
    </citation>
    <scope>NUCLEOTIDE SEQUENCE [LARGE SCALE GENOMIC DNA]</scope>
</reference>
<dbReference type="KEGG" id="ndv:NDEV_2023"/>
<dbReference type="PANTHER" id="PTHR30489">
    <property type="entry name" value="LIPOPROTEIN-RELEASING SYSTEM TRANSMEMBRANE PROTEIN LOLE"/>
    <property type="match status" value="1"/>
</dbReference>
<proteinExistence type="predicted"/>
<dbReference type="EMBL" id="LN890280">
    <property type="protein sequence ID" value="CUR52785.1"/>
    <property type="molecule type" value="Genomic_DNA"/>
</dbReference>
<dbReference type="AlphaFoldDB" id="A0A128A5Z5"/>
<evidence type="ECO:0000256" key="6">
    <source>
        <dbReference type="SAM" id="Phobius"/>
    </source>
</evidence>
<feature type="transmembrane region" description="Helical" evidence="6">
    <location>
        <begin position="266"/>
        <end position="287"/>
    </location>
</feature>
<dbReference type="InterPro" id="IPR003838">
    <property type="entry name" value="ABC3_permease_C"/>
</dbReference>
<keyword evidence="3 6" id="KW-0812">Transmembrane</keyword>
<dbReference type="PANTHER" id="PTHR30489:SF0">
    <property type="entry name" value="LIPOPROTEIN-RELEASING SYSTEM TRANSMEMBRANE PROTEIN LOLE"/>
    <property type="match status" value="1"/>
</dbReference>
<protein>
    <submittedName>
        <fullName evidence="8">ABC transporter, permease component</fullName>
    </submittedName>
</protein>
<feature type="domain" description="ABC3 transporter permease C-terminal" evidence="7">
    <location>
        <begin position="271"/>
        <end position="391"/>
    </location>
</feature>